<dbReference type="InterPro" id="IPR037217">
    <property type="entry name" value="Trp/Indoleamine_2_3_dOase-like"/>
</dbReference>
<reference evidence="9" key="2">
    <citation type="journal article" date="2023" name="IMA Fungus">
        <title>Comparative genomic study of the Penicillium genus elucidates a diverse pangenome and 15 lateral gene transfer events.</title>
        <authorList>
            <person name="Petersen C."/>
            <person name="Sorensen T."/>
            <person name="Nielsen M.R."/>
            <person name="Sondergaard T.E."/>
            <person name="Sorensen J.L."/>
            <person name="Fitzpatrick D.A."/>
            <person name="Frisvad J.C."/>
            <person name="Nielsen K.L."/>
        </authorList>
    </citation>
    <scope>NUCLEOTIDE SEQUENCE</scope>
    <source>
        <strain evidence="9">IBT 26290</strain>
    </source>
</reference>
<keyword evidence="3" id="KW-0597">Phosphoprotein</keyword>
<dbReference type="GO" id="GO:0019441">
    <property type="term" value="P:L-tryptophan catabolic process to kynurenine"/>
    <property type="evidence" value="ECO:0007669"/>
    <property type="project" value="InterPro"/>
</dbReference>
<dbReference type="Gene3D" id="3.30.300.30">
    <property type="match status" value="1"/>
</dbReference>
<dbReference type="InterPro" id="IPR001242">
    <property type="entry name" value="Condensation_dom"/>
</dbReference>
<keyword evidence="2" id="KW-0596">Phosphopantetheine</keyword>
<dbReference type="PANTHER" id="PTHR45398">
    <property type="match status" value="1"/>
</dbReference>
<dbReference type="GO" id="GO:0020037">
    <property type="term" value="F:heme binding"/>
    <property type="evidence" value="ECO:0007669"/>
    <property type="project" value="InterPro"/>
</dbReference>
<keyword evidence="4" id="KW-0479">Metal-binding</keyword>
<dbReference type="InterPro" id="IPR000898">
    <property type="entry name" value="Indolamine_dOase"/>
</dbReference>
<evidence type="ECO:0000313" key="9">
    <source>
        <dbReference type="EMBL" id="KAJ5175696.1"/>
    </source>
</evidence>
<evidence type="ECO:0000256" key="4">
    <source>
        <dbReference type="ARBA" id="ARBA00022723"/>
    </source>
</evidence>
<dbReference type="InterPro" id="IPR036736">
    <property type="entry name" value="ACP-like_sf"/>
</dbReference>
<dbReference type="Pfam" id="PF00550">
    <property type="entry name" value="PP-binding"/>
    <property type="match status" value="1"/>
</dbReference>
<evidence type="ECO:0000256" key="3">
    <source>
        <dbReference type="ARBA" id="ARBA00022553"/>
    </source>
</evidence>
<protein>
    <recommendedName>
        <fullName evidence="8">Carrier domain-containing protein</fullName>
    </recommendedName>
</protein>
<comment type="caution">
    <text evidence="9">The sequence shown here is derived from an EMBL/GenBank/DDBJ whole genome shotgun (WGS) entry which is preliminary data.</text>
</comment>
<keyword evidence="5" id="KW-0408">Iron</keyword>
<dbReference type="InterPro" id="IPR009081">
    <property type="entry name" value="PP-bd_ACP"/>
</dbReference>
<proteinExistence type="inferred from homology"/>
<evidence type="ECO:0000259" key="8">
    <source>
        <dbReference type="PROSITE" id="PS50075"/>
    </source>
</evidence>
<dbReference type="Pfam" id="PF00668">
    <property type="entry name" value="Condensation"/>
    <property type="match status" value="2"/>
</dbReference>
<feature type="compositionally biased region" description="Polar residues" evidence="7">
    <location>
        <begin position="568"/>
        <end position="579"/>
    </location>
</feature>
<evidence type="ECO:0000256" key="2">
    <source>
        <dbReference type="ARBA" id="ARBA00022450"/>
    </source>
</evidence>
<dbReference type="PROSITE" id="PS50075">
    <property type="entry name" value="CARRIER"/>
    <property type="match status" value="1"/>
</dbReference>
<comment type="similarity">
    <text evidence="6">Belongs to the NRP synthetase family.</text>
</comment>
<dbReference type="SUPFAM" id="SSF47336">
    <property type="entry name" value="ACP-like"/>
    <property type="match status" value="1"/>
</dbReference>
<evidence type="ECO:0000256" key="1">
    <source>
        <dbReference type="ARBA" id="ARBA00007119"/>
    </source>
</evidence>
<dbReference type="InterPro" id="IPR045851">
    <property type="entry name" value="AMP-bd_C_sf"/>
</dbReference>
<dbReference type="Gene3D" id="3.30.559.30">
    <property type="entry name" value="Nonribosomal peptide synthetase, condensation domain"/>
    <property type="match status" value="2"/>
</dbReference>
<feature type="domain" description="Carrier" evidence="8">
    <location>
        <begin position="497"/>
        <end position="573"/>
    </location>
</feature>
<dbReference type="PANTHER" id="PTHR45398:SF1">
    <property type="entry name" value="ENZYME, PUTATIVE (JCVI)-RELATED"/>
    <property type="match status" value="1"/>
</dbReference>
<sequence length="1804" mass="200406">MEKSLRYTLSVVAVLRSGATFVPLDPSHPQDRLQKQIAQLDSRLVISTPNLSKRARELCPTALVLHDNLTAEYATGPFPVTGDGEWRTKVTQTTAAYIIFTSGSTGSPKGVVIEHGAFTASALERGKLTGLKPGSRVLQFASHAFDVSVDEILTTLIHGGCVCVPTEEDRFNLSNAISSLRVNHALLTPSSIKMIEPSHVPSLTALQLGGELIPDDVIDTWSKHLRLFNVYGPTEASVACIMSERSSATKLPGNIIGHAVASTCYIVDAENHHTLLPAGNVGELVIGGRILAREYYNDTERTRASFITGLAWASSPEERFYKTGDLAEMTETGSTRIHGRKDNQLKIMGQRINGEEIESYLAALPQLHSAVIDLPKQGCFRQNLVALVVRPSTQRDEDCARAAKPAFSELSCYSEARGLPSSLVELLRDSLELEFPRSMIPHHWIELPFLPQNSSSKIDRKALRTWLATLSDSSVLRLPTESDQVHDAPIVEDGLGLDSLFRDILCRVLWGGKDVQKSSQLRPDVSFIRNGGDSIMAIELRRLARDAGLSLRVQDILSNRSLRELAHLSNSSDQSQSNAHDSKGGSSIEPFPLSPVQQFFFNVVGDRPNSFVQSVALEFNQPLTLKALENAIWTLVAVHPMLRARFLCDAMGKWTQKISTHADMSQYVAFHPGTALNLDTGALDIPATADVLLRVFASGTEQALKDLTIVAHHLVIDLVSWRVILQDLENILLSKPIDQPTTSFQRWCVLQKDYSRSLDSTKVLPIRLAEENYEYWYPKQIDTCNALFNMHGDVMDFTFCVNTSATDILLDQSSGIKPVDIMIAAFYKAFASTFLDRETPNMYIESHGRESWTDDLDVSNTVGWFTSAYPIHVPACVARDFMSALRYTHEAQCFVPNNGHPYWCHRFLNQEPFEEHHPMEVVFNFTGRFRQVDRADSLFTRLSPVGKETAHPAAPRLSLLEILVSVENNQLQFTMTTPRSARQLDKIQQLCSIWHETLHLAASQSKACLNAISAPLSLISPDEEKCLLRNNITDFRGIESVYWASDIQNHMLESQAKGASYYWVRGIWNFLVTEKNISGEVDARRLQQAWQRVVEHHASLRTAFVFDEAAGGHLAVVRRKWTIQAHDAPDLNFDRLHQFEVVGAQGSEAKFRLEFSHAIVDAGSRSTLLEDLIKSYLLGGKSLSSGCDGDYYKSYLAKRDRDFLQKQDTDPTCCVITPDSASAIRSSGNEHKSKTTASICHIHINKSDLFLEQGVTVSSLVLASWSLVLSQHVSNQNVAFAYVSSERCLDIPQIEGAVGLFVDLFVLNLDIAATTTLLRLVRGIQERHIELSLRRGKQPVRAAQNAVNGTTAGTINTMVNIRNSGVDSLRMRRENVEVSMLSFEDSWNYDVVLAADVASDGSTKCSIQYRESVISTQLAAKMARSLQIIADEFLKNSEITLKAIFASAIFLGHGANRSHKRMAYLLQTLDKYEVSAVAGFLPERRPLLKLEDSYYEPWESVASKLPQLIRSDTLRAEIAALPVLDTIHLQSEPNWQRAYVVLGFISNAFLFHKHPPAQILPQCIAQPLMDVATHLGLPCIATYAGQTIWNHKCGSEGVPMELGSLKTCTSFTGSPEESAFFCISVAIEAAGAPLIRLLLSANEAAELGDFPVLTELLHDAAEVISRMTSILPEMYSRCSPKFFYHTLRPFLEGTAGLADVGLPHGIKFQLRDKNVYQKFRGPSNAQSALFHFVDVALGINHIGNSFLEELSYSDRDAICSRAGRLEQRGTRPVEFLKAVRADCFHMEREYGKPELGAEDRQATR</sequence>
<comment type="similarity">
    <text evidence="1">Belongs to the indoleamine 2,3-dioxygenase family.</text>
</comment>
<evidence type="ECO:0000256" key="5">
    <source>
        <dbReference type="ARBA" id="ARBA00023004"/>
    </source>
</evidence>
<evidence type="ECO:0000256" key="6">
    <source>
        <dbReference type="ARBA" id="ARBA00029454"/>
    </source>
</evidence>
<dbReference type="CDD" id="cd05918">
    <property type="entry name" value="A_NRPS_SidN3_like"/>
    <property type="match status" value="1"/>
</dbReference>
<dbReference type="Gene3D" id="3.40.50.12780">
    <property type="entry name" value="N-terminal domain of ligase-like"/>
    <property type="match status" value="1"/>
</dbReference>
<organism evidence="9 10">
    <name type="scientific">Penicillium canariense</name>
    <dbReference type="NCBI Taxonomy" id="189055"/>
    <lineage>
        <taxon>Eukaryota</taxon>
        <taxon>Fungi</taxon>
        <taxon>Dikarya</taxon>
        <taxon>Ascomycota</taxon>
        <taxon>Pezizomycotina</taxon>
        <taxon>Eurotiomycetes</taxon>
        <taxon>Eurotiomycetidae</taxon>
        <taxon>Eurotiales</taxon>
        <taxon>Aspergillaceae</taxon>
        <taxon>Penicillium</taxon>
    </lineage>
</organism>
<name>A0A9W9IHE9_9EURO</name>
<dbReference type="GeneID" id="81422874"/>
<dbReference type="RefSeq" id="XP_056547304.1">
    <property type="nucleotide sequence ID" value="XM_056683698.1"/>
</dbReference>
<dbReference type="Proteomes" id="UP001149163">
    <property type="component" value="Unassembled WGS sequence"/>
</dbReference>
<accession>A0A9W9IHE9</accession>
<dbReference type="PROSITE" id="PS00455">
    <property type="entry name" value="AMP_BINDING"/>
    <property type="match status" value="1"/>
</dbReference>
<dbReference type="GO" id="GO:0046872">
    <property type="term" value="F:metal ion binding"/>
    <property type="evidence" value="ECO:0007669"/>
    <property type="project" value="UniProtKB-KW"/>
</dbReference>
<dbReference type="SUPFAM" id="SSF52777">
    <property type="entry name" value="CoA-dependent acyltransferases"/>
    <property type="match status" value="4"/>
</dbReference>
<gene>
    <name evidence="9" type="ORF">N7482_001573</name>
</gene>
<dbReference type="Pfam" id="PF00501">
    <property type="entry name" value="AMP-binding"/>
    <property type="match status" value="1"/>
</dbReference>
<dbReference type="GO" id="GO:0016702">
    <property type="term" value="F:oxidoreductase activity, acting on single donors with incorporation of molecular oxygen, incorporation of two atoms of oxygen"/>
    <property type="evidence" value="ECO:0007669"/>
    <property type="project" value="UniProtKB-ARBA"/>
</dbReference>
<dbReference type="SUPFAM" id="SSF56801">
    <property type="entry name" value="Acetyl-CoA synthetase-like"/>
    <property type="match status" value="1"/>
</dbReference>
<reference evidence="9" key="1">
    <citation type="submission" date="2022-11" db="EMBL/GenBank/DDBJ databases">
        <authorList>
            <person name="Petersen C."/>
        </authorList>
    </citation>
    <scope>NUCLEOTIDE SEQUENCE</scope>
    <source>
        <strain evidence="9">IBT 26290</strain>
    </source>
</reference>
<dbReference type="SUPFAM" id="SSF140959">
    <property type="entry name" value="Indolic compounds 2,3-dioxygenase-like"/>
    <property type="match status" value="1"/>
</dbReference>
<feature type="region of interest" description="Disordered" evidence="7">
    <location>
        <begin position="568"/>
        <end position="587"/>
    </location>
</feature>
<dbReference type="InterPro" id="IPR042099">
    <property type="entry name" value="ANL_N_sf"/>
</dbReference>
<dbReference type="Pfam" id="PF01231">
    <property type="entry name" value="IDO"/>
    <property type="match status" value="1"/>
</dbReference>
<dbReference type="InterPro" id="IPR023213">
    <property type="entry name" value="CAT-like_dom_sf"/>
</dbReference>
<dbReference type="EMBL" id="JAPQKN010000001">
    <property type="protein sequence ID" value="KAJ5175696.1"/>
    <property type="molecule type" value="Genomic_DNA"/>
</dbReference>
<dbReference type="GO" id="GO:0044550">
    <property type="term" value="P:secondary metabolite biosynthetic process"/>
    <property type="evidence" value="ECO:0007669"/>
    <property type="project" value="UniProtKB-ARBA"/>
</dbReference>
<dbReference type="InterPro" id="IPR000873">
    <property type="entry name" value="AMP-dep_synth/lig_dom"/>
</dbReference>
<dbReference type="OrthoDB" id="416786at2759"/>
<evidence type="ECO:0000256" key="7">
    <source>
        <dbReference type="SAM" id="MobiDB-lite"/>
    </source>
</evidence>
<dbReference type="InterPro" id="IPR020845">
    <property type="entry name" value="AMP-binding_CS"/>
</dbReference>
<dbReference type="Gene3D" id="1.10.1200.10">
    <property type="entry name" value="ACP-like"/>
    <property type="match status" value="1"/>
</dbReference>
<evidence type="ECO:0000313" key="10">
    <source>
        <dbReference type="Proteomes" id="UP001149163"/>
    </source>
</evidence>
<keyword evidence="10" id="KW-1185">Reference proteome</keyword>
<dbReference type="Gene3D" id="1.20.58.480">
    <property type="match status" value="1"/>
</dbReference>
<dbReference type="Gene3D" id="3.30.559.10">
    <property type="entry name" value="Chloramphenicol acetyltransferase-like domain"/>
    <property type="match status" value="2"/>
</dbReference>